<dbReference type="RefSeq" id="WP_095275656.1">
    <property type="nucleotide sequence ID" value="NZ_CP047655.1"/>
</dbReference>
<accession>A0A269PES0</accession>
<evidence type="ECO:0000313" key="7">
    <source>
        <dbReference type="EMBL" id="PAJ70685.1"/>
    </source>
</evidence>
<sequence>MHTFDNVAVLGTGTLGSQIIMQAAYAGKQVAAYDISDDTLNKLPARWEWMRAFYRRDVEGFTDEKFDAAIARIAPTTDLNVAAEHADIVIEAVPENIDLKQKVYKELSGIVADDCILVTNSSYLLPSEIAPAVARPERFGTLHFANKVWKGNTGEIMGCDATAPETLDAIEEFATQINLRPFRVLKETRGYILNAQLVPLLKTALTLYANGVASFEDINDSFKVALQYQTGLIEVADTVGFSLLSVAWADEPDPKLREWIEAAAAAVKQGKGGLGDGEGFYVYDEEGNTVGKGTTFPDVWGSE</sequence>
<evidence type="ECO:0008006" key="9">
    <source>
        <dbReference type="Google" id="ProtNLM"/>
    </source>
</evidence>
<dbReference type="InterPro" id="IPR022694">
    <property type="entry name" value="3-OHacyl-CoA_DH"/>
</dbReference>
<proteinExistence type="inferred from homology"/>
<dbReference type="Pfam" id="PF00725">
    <property type="entry name" value="3HCDH"/>
    <property type="match status" value="1"/>
</dbReference>
<dbReference type="PANTHER" id="PTHR48075:SF5">
    <property type="entry name" value="3-HYDROXYBUTYRYL-COA DEHYDROGENASE"/>
    <property type="match status" value="1"/>
</dbReference>
<feature type="domain" description="3-hydroxyacyl-CoA dehydrogenase NAD binding" evidence="6">
    <location>
        <begin position="6"/>
        <end position="187"/>
    </location>
</feature>
<dbReference type="GO" id="GO:0016616">
    <property type="term" value="F:oxidoreductase activity, acting on the CH-OH group of donors, NAD or NADP as acceptor"/>
    <property type="evidence" value="ECO:0007669"/>
    <property type="project" value="InterPro"/>
</dbReference>
<dbReference type="Gene3D" id="3.40.50.720">
    <property type="entry name" value="NAD(P)-binding Rossmann-like Domain"/>
    <property type="match status" value="1"/>
</dbReference>
<dbReference type="AlphaFoldDB" id="A0A269PES0"/>
<evidence type="ECO:0000256" key="2">
    <source>
        <dbReference type="ARBA" id="ARBA00009463"/>
    </source>
</evidence>
<dbReference type="Pfam" id="PF02737">
    <property type="entry name" value="3HCDH_N"/>
    <property type="match status" value="1"/>
</dbReference>
<dbReference type="InterPro" id="IPR008927">
    <property type="entry name" value="6-PGluconate_DH-like_C_sf"/>
</dbReference>
<evidence type="ECO:0000256" key="3">
    <source>
        <dbReference type="ARBA" id="ARBA00023002"/>
    </source>
</evidence>
<dbReference type="PIRSF" id="PIRSF000105">
    <property type="entry name" value="HCDH"/>
    <property type="match status" value="1"/>
</dbReference>
<comment type="caution">
    <text evidence="7">The sequence shown here is derived from an EMBL/GenBank/DDBJ whole genome shotgun (WGS) entry which is preliminary data.</text>
</comment>
<evidence type="ECO:0000259" key="6">
    <source>
        <dbReference type="Pfam" id="PF02737"/>
    </source>
</evidence>
<evidence type="ECO:0000313" key="8">
    <source>
        <dbReference type="Proteomes" id="UP000215771"/>
    </source>
</evidence>
<dbReference type="GO" id="GO:0006631">
    <property type="term" value="P:fatty acid metabolic process"/>
    <property type="evidence" value="ECO:0007669"/>
    <property type="project" value="InterPro"/>
</dbReference>
<dbReference type="SUPFAM" id="SSF48179">
    <property type="entry name" value="6-phosphogluconate dehydrogenase C-terminal domain-like"/>
    <property type="match status" value="1"/>
</dbReference>
<feature type="domain" description="3-hydroxyacyl-CoA dehydrogenase C-terminal" evidence="5">
    <location>
        <begin position="190"/>
        <end position="283"/>
    </location>
</feature>
<evidence type="ECO:0000256" key="1">
    <source>
        <dbReference type="ARBA" id="ARBA00005086"/>
    </source>
</evidence>
<dbReference type="Gene3D" id="1.10.1040.10">
    <property type="entry name" value="N-(1-d-carboxylethyl)-l-norvaline Dehydrogenase, domain 2"/>
    <property type="match status" value="1"/>
</dbReference>
<organism evidence="7 8">
    <name type="scientific">Corynebacterium hadale</name>
    <dbReference type="NCBI Taxonomy" id="2026255"/>
    <lineage>
        <taxon>Bacteria</taxon>
        <taxon>Bacillati</taxon>
        <taxon>Actinomycetota</taxon>
        <taxon>Actinomycetes</taxon>
        <taxon>Mycobacteriales</taxon>
        <taxon>Corynebacteriaceae</taxon>
        <taxon>Corynebacterium</taxon>
    </lineage>
</organism>
<feature type="site" description="Important for catalytic activity" evidence="4">
    <location>
        <position position="143"/>
    </location>
</feature>
<dbReference type="InterPro" id="IPR013328">
    <property type="entry name" value="6PGD_dom2"/>
</dbReference>
<dbReference type="EMBL" id="NQMQ01000007">
    <property type="protein sequence ID" value="PAJ70685.1"/>
    <property type="molecule type" value="Genomic_DNA"/>
</dbReference>
<dbReference type="InterPro" id="IPR036291">
    <property type="entry name" value="NAD(P)-bd_dom_sf"/>
</dbReference>
<dbReference type="GO" id="GO:0070403">
    <property type="term" value="F:NAD+ binding"/>
    <property type="evidence" value="ECO:0007669"/>
    <property type="project" value="InterPro"/>
</dbReference>
<gene>
    <name evidence="7" type="ORF">CIG21_03095</name>
</gene>
<dbReference type="SUPFAM" id="SSF51735">
    <property type="entry name" value="NAD(P)-binding Rossmann-fold domains"/>
    <property type="match status" value="1"/>
</dbReference>
<dbReference type="PANTHER" id="PTHR48075">
    <property type="entry name" value="3-HYDROXYACYL-COA DEHYDROGENASE FAMILY PROTEIN"/>
    <property type="match status" value="1"/>
</dbReference>
<comment type="pathway">
    <text evidence="1">Lipid metabolism; butanoate metabolism.</text>
</comment>
<protein>
    <recommendedName>
        <fullName evidence="9">3-hydroxybutyryl-CoA dehydrogenase</fullName>
    </recommendedName>
</protein>
<keyword evidence="3" id="KW-0560">Oxidoreductase</keyword>
<evidence type="ECO:0000256" key="4">
    <source>
        <dbReference type="PIRSR" id="PIRSR000105-1"/>
    </source>
</evidence>
<dbReference type="InterPro" id="IPR006176">
    <property type="entry name" value="3-OHacyl-CoA_DH_NAD-bd"/>
</dbReference>
<dbReference type="Proteomes" id="UP000215771">
    <property type="component" value="Unassembled WGS sequence"/>
</dbReference>
<name>A0A269PES0_9CORY</name>
<evidence type="ECO:0000259" key="5">
    <source>
        <dbReference type="Pfam" id="PF00725"/>
    </source>
</evidence>
<comment type="similarity">
    <text evidence="2">Belongs to the 3-hydroxyacyl-CoA dehydrogenase family.</text>
</comment>
<reference evidence="7 8" key="1">
    <citation type="submission" date="2017-08" db="EMBL/GenBank/DDBJ databases">
        <authorList>
            <person name="de Groot N.N."/>
        </authorList>
    </citation>
    <scope>NUCLEOTIDE SEQUENCE [LARGE SCALE GENOMIC DNA]</scope>
    <source>
        <strain evidence="7 8">NBT06-6</strain>
    </source>
</reference>
<dbReference type="InterPro" id="IPR006108">
    <property type="entry name" value="3HC_DH_C"/>
</dbReference>